<dbReference type="FunFam" id="1.10.3520.10:FF:000001">
    <property type="entry name" value="Pleckstrin domain-containing family A member 8"/>
    <property type="match status" value="1"/>
</dbReference>
<feature type="domain" description="Glycolipid transfer protein" evidence="2">
    <location>
        <begin position="21"/>
        <end position="165"/>
    </location>
</feature>
<reference evidence="3 4" key="1">
    <citation type="submission" date="2014-04" db="EMBL/GenBank/DDBJ databases">
        <authorList>
            <consortium name="DOE Joint Genome Institute"/>
            <person name="Kuo A."/>
            <person name="Tarkka M."/>
            <person name="Buscot F."/>
            <person name="Kohler A."/>
            <person name="Nagy L.G."/>
            <person name="Floudas D."/>
            <person name="Copeland A."/>
            <person name="Barry K.W."/>
            <person name="Cichocki N."/>
            <person name="Veneault-Fourrey C."/>
            <person name="LaButti K."/>
            <person name="Lindquist E.A."/>
            <person name="Lipzen A."/>
            <person name="Lundell T."/>
            <person name="Morin E."/>
            <person name="Murat C."/>
            <person name="Sun H."/>
            <person name="Tunlid A."/>
            <person name="Henrissat B."/>
            <person name="Grigoriev I.V."/>
            <person name="Hibbett D.S."/>
            <person name="Martin F."/>
            <person name="Nordberg H.P."/>
            <person name="Cantor M.N."/>
            <person name="Hua S.X."/>
        </authorList>
    </citation>
    <scope>NUCLEOTIDE SEQUENCE [LARGE SCALE GENOMIC DNA]</scope>
    <source>
        <strain evidence="3 4">F 1598</strain>
    </source>
</reference>
<evidence type="ECO:0000313" key="4">
    <source>
        <dbReference type="Proteomes" id="UP000054166"/>
    </source>
</evidence>
<accession>A0A0C3F7R9</accession>
<dbReference type="SUPFAM" id="SSF110004">
    <property type="entry name" value="Glycolipid transfer protein, GLTP"/>
    <property type="match status" value="1"/>
</dbReference>
<dbReference type="InterPro" id="IPR014830">
    <property type="entry name" value="Glycolipid_transfer_prot_dom"/>
</dbReference>
<name>A0A0C3F7R9_PILCF</name>
<keyword evidence="4" id="KW-1185">Reference proteome</keyword>
<dbReference type="Gene3D" id="1.10.3520.10">
    <property type="entry name" value="Glycolipid transfer protein"/>
    <property type="match status" value="1"/>
</dbReference>
<sequence length="210" mass="22952">MAPFLERVKSFADVPITDAGVDTVAFLDASEGVVELFSHKDLLGVTAFAPVKNDLAGNIAKVRARYDAAPTQSATLEQLIINEKSEKKQTATEGLMWLLRGLYFTCKSLQNSQANKDANNNDLSAAFSSGYEQSLKQFHGFIVKGIFAVAMKACPYRSVFYAKLAADPDGGSSVQEDKLDEELEKWLAGLDTIVKRMAAFYEKGGYGKVF</sequence>
<keyword evidence="1" id="KW-0813">Transport</keyword>
<gene>
    <name evidence="3" type="ORF">PILCRDRAFT_826822</name>
</gene>
<dbReference type="Pfam" id="PF08718">
    <property type="entry name" value="GLTP"/>
    <property type="match status" value="1"/>
</dbReference>
<dbReference type="AlphaFoldDB" id="A0A0C3F7R9"/>
<dbReference type="EMBL" id="KN833040">
    <property type="protein sequence ID" value="KIM75974.1"/>
    <property type="molecule type" value="Genomic_DNA"/>
</dbReference>
<reference evidence="4" key="2">
    <citation type="submission" date="2015-01" db="EMBL/GenBank/DDBJ databases">
        <title>Evolutionary Origins and Diversification of the Mycorrhizal Mutualists.</title>
        <authorList>
            <consortium name="DOE Joint Genome Institute"/>
            <consortium name="Mycorrhizal Genomics Consortium"/>
            <person name="Kohler A."/>
            <person name="Kuo A."/>
            <person name="Nagy L.G."/>
            <person name="Floudas D."/>
            <person name="Copeland A."/>
            <person name="Barry K.W."/>
            <person name="Cichocki N."/>
            <person name="Veneault-Fourrey C."/>
            <person name="LaButti K."/>
            <person name="Lindquist E.A."/>
            <person name="Lipzen A."/>
            <person name="Lundell T."/>
            <person name="Morin E."/>
            <person name="Murat C."/>
            <person name="Riley R."/>
            <person name="Ohm R."/>
            <person name="Sun H."/>
            <person name="Tunlid A."/>
            <person name="Henrissat B."/>
            <person name="Grigoriev I.V."/>
            <person name="Hibbett D.S."/>
            <person name="Martin F."/>
        </authorList>
    </citation>
    <scope>NUCLEOTIDE SEQUENCE [LARGE SCALE GENOMIC DNA]</scope>
    <source>
        <strain evidence="4">F 1598</strain>
    </source>
</reference>
<dbReference type="GO" id="GO:1902388">
    <property type="term" value="F:ceramide 1-phosphate transfer activity"/>
    <property type="evidence" value="ECO:0007669"/>
    <property type="project" value="TreeGrafter"/>
</dbReference>
<dbReference type="GO" id="GO:0005829">
    <property type="term" value="C:cytosol"/>
    <property type="evidence" value="ECO:0007669"/>
    <property type="project" value="TreeGrafter"/>
</dbReference>
<dbReference type="HOGENOM" id="CLU_079400_0_0_1"/>
<dbReference type="OrthoDB" id="205255at2759"/>
<dbReference type="InParanoid" id="A0A0C3F7R9"/>
<dbReference type="STRING" id="765440.A0A0C3F7R9"/>
<dbReference type="Proteomes" id="UP000054166">
    <property type="component" value="Unassembled WGS sequence"/>
</dbReference>
<organism evidence="3 4">
    <name type="scientific">Piloderma croceum (strain F 1598)</name>
    <dbReference type="NCBI Taxonomy" id="765440"/>
    <lineage>
        <taxon>Eukaryota</taxon>
        <taxon>Fungi</taxon>
        <taxon>Dikarya</taxon>
        <taxon>Basidiomycota</taxon>
        <taxon>Agaricomycotina</taxon>
        <taxon>Agaricomycetes</taxon>
        <taxon>Agaricomycetidae</taxon>
        <taxon>Atheliales</taxon>
        <taxon>Atheliaceae</taxon>
        <taxon>Piloderma</taxon>
    </lineage>
</organism>
<evidence type="ECO:0000259" key="2">
    <source>
        <dbReference type="Pfam" id="PF08718"/>
    </source>
</evidence>
<dbReference type="PANTHER" id="PTHR10219:SF25">
    <property type="entry name" value="PLECKSTRIN HOMOLOGY DOMAIN-CONTAINING FAMILY A MEMBER 8"/>
    <property type="match status" value="1"/>
</dbReference>
<dbReference type="GO" id="GO:0016020">
    <property type="term" value="C:membrane"/>
    <property type="evidence" value="ECO:0007669"/>
    <property type="project" value="TreeGrafter"/>
</dbReference>
<dbReference type="GO" id="GO:1902387">
    <property type="term" value="F:ceramide 1-phosphate binding"/>
    <property type="evidence" value="ECO:0007669"/>
    <property type="project" value="TreeGrafter"/>
</dbReference>
<dbReference type="PANTHER" id="PTHR10219">
    <property type="entry name" value="GLYCOLIPID TRANSFER PROTEIN-RELATED"/>
    <property type="match status" value="1"/>
</dbReference>
<protein>
    <recommendedName>
        <fullName evidence="2">Glycolipid transfer protein domain-containing protein</fullName>
    </recommendedName>
</protein>
<evidence type="ECO:0000256" key="1">
    <source>
        <dbReference type="ARBA" id="ARBA00022448"/>
    </source>
</evidence>
<proteinExistence type="predicted"/>
<dbReference type="InterPro" id="IPR036497">
    <property type="entry name" value="GLTP_sf"/>
</dbReference>
<evidence type="ECO:0000313" key="3">
    <source>
        <dbReference type="EMBL" id="KIM75974.1"/>
    </source>
</evidence>